<dbReference type="EMBL" id="JAKMXF010000233">
    <property type="protein sequence ID" value="KAI6654094.1"/>
    <property type="molecule type" value="Genomic_DNA"/>
</dbReference>
<evidence type="ECO:0000256" key="1">
    <source>
        <dbReference type="ARBA" id="ARBA00004304"/>
    </source>
</evidence>
<dbReference type="GO" id="GO:0000139">
    <property type="term" value="C:Golgi membrane"/>
    <property type="evidence" value="ECO:0007669"/>
    <property type="project" value="UniProtKB-SubCell"/>
</dbReference>
<keyword evidence="15 18" id="KW-0472">Membrane</keyword>
<feature type="transmembrane region" description="Helical" evidence="18">
    <location>
        <begin position="267"/>
        <end position="287"/>
    </location>
</feature>
<dbReference type="GO" id="GO:0031966">
    <property type="term" value="C:mitochondrial membrane"/>
    <property type="evidence" value="ECO:0007669"/>
    <property type="project" value="UniProtKB-SubCell"/>
</dbReference>
<dbReference type="AlphaFoldDB" id="A0AAV7K0I4"/>
<proteinExistence type="inferred from homology"/>
<keyword evidence="10" id="KW-0653">Protein transport</keyword>
<dbReference type="PROSITE" id="PS51914">
    <property type="entry name" value="MRH"/>
    <property type="match status" value="1"/>
</dbReference>
<evidence type="ECO:0000313" key="21">
    <source>
        <dbReference type="Proteomes" id="UP001165289"/>
    </source>
</evidence>
<evidence type="ECO:0000256" key="12">
    <source>
        <dbReference type="ARBA" id="ARBA00023006"/>
    </source>
</evidence>
<keyword evidence="8 18" id="KW-0812">Transmembrane</keyword>
<evidence type="ECO:0000256" key="15">
    <source>
        <dbReference type="ARBA" id="ARBA00023136"/>
    </source>
</evidence>
<keyword evidence="13" id="KW-0333">Golgi apparatus</keyword>
<evidence type="ECO:0000256" key="16">
    <source>
        <dbReference type="ARBA" id="ARBA00023157"/>
    </source>
</evidence>
<dbReference type="Proteomes" id="UP001165289">
    <property type="component" value="Unassembled WGS sequence"/>
</dbReference>
<accession>A0AAV7K0I4</accession>
<dbReference type="Pfam" id="PF09451">
    <property type="entry name" value="ATG27"/>
    <property type="match status" value="1"/>
</dbReference>
<keyword evidence="21" id="KW-1185">Reference proteome</keyword>
<evidence type="ECO:0000256" key="18">
    <source>
        <dbReference type="SAM" id="Phobius"/>
    </source>
</evidence>
<feature type="transmembrane region" description="Helical" evidence="18">
    <location>
        <begin position="229"/>
        <end position="255"/>
    </location>
</feature>
<evidence type="ECO:0000256" key="7">
    <source>
        <dbReference type="ARBA" id="ARBA00022448"/>
    </source>
</evidence>
<keyword evidence="14" id="KW-0496">Mitochondrion</keyword>
<dbReference type="GO" id="GO:0006914">
    <property type="term" value="P:autophagy"/>
    <property type="evidence" value="ECO:0007669"/>
    <property type="project" value="UniProtKB-KW"/>
</dbReference>
<evidence type="ECO:0000256" key="6">
    <source>
        <dbReference type="ARBA" id="ARBA00013776"/>
    </source>
</evidence>
<gene>
    <name evidence="20" type="ORF">LOD99_2940</name>
</gene>
<keyword evidence="11 18" id="KW-1133">Transmembrane helix</keyword>
<dbReference type="PANTHER" id="PTHR15071:SF0">
    <property type="entry name" value="MANNOSE 6-PHOSPHATE RECEPTOR-LIKE PROTEIN 1"/>
    <property type="match status" value="1"/>
</dbReference>
<dbReference type="GO" id="GO:0010008">
    <property type="term" value="C:endosome membrane"/>
    <property type="evidence" value="ECO:0007669"/>
    <property type="project" value="UniProtKB-SubCell"/>
</dbReference>
<keyword evidence="12" id="KW-0072">Autophagy</keyword>
<comment type="subcellular location">
    <subcellularLocation>
        <location evidence="2">Cytoplasmic vesicle membrane</location>
        <topology evidence="2">Single-pass type I membrane protein</topology>
    </subcellularLocation>
    <subcellularLocation>
        <location evidence="3">Golgi apparatus membrane</location>
    </subcellularLocation>
    <subcellularLocation>
        <location evidence="1">Mitochondrion membrane</location>
        <topology evidence="1">Single-pass membrane protein</topology>
    </subcellularLocation>
    <subcellularLocation>
        <location evidence="4">Preautophagosomal structure membrane</location>
        <topology evidence="4">Single-pass type I membrane protein</topology>
    </subcellularLocation>
</comment>
<evidence type="ECO:0000259" key="19">
    <source>
        <dbReference type="PROSITE" id="PS51914"/>
    </source>
</evidence>
<dbReference type="InterPro" id="IPR044865">
    <property type="entry name" value="MRH_dom"/>
</dbReference>
<evidence type="ECO:0000256" key="5">
    <source>
        <dbReference type="ARBA" id="ARBA00005363"/>
    </source>
</evidence>
<keyword evidence="9" id="KW-0732">Signal</keyword>
<dbReference type="PANTHER" id="PTHR15071">
    <property type="entry name" value="MANNOSE-6-PHOSPHATE RECEPTOR FAMILY MEMBER"/>
    <property type="match status" value="1"/>
</dbReference>
<sequence>MNLTFLCDKQVTWPSTVIGGDVPNGADTYSFIYDFSEKICKYSMTFKYNGACFSAPTIGPTLCHISKYDYKMLAEHEYWEFNGDRTACKASDSCSIYFRICEDLPTSLTSNCGANSGVCILSQGTYYNLGIYNNSYDDLVERPDEQGFTAEYKGGDGIFLGCTGGAKLTTTLNFRCGLNSKWPKDNASHDALSPYKVDYDADKCTAVFHFNYNGACFNSEPIIIFDAPILFVFVIFLFVIFAIYWIAGIIINLLLGKRGSEIIPNKSFWIELIKLFGGGFMLIFNVISCKSASKQVGKMEEEEEPIVTKGGYQTIDNEKNPFGP</sequence>
<dbReference type="GO" id="GO:0015031">
    <property type="term" value="P:protein transport"/>
    <property type="evidence" value="ECO:0007669"/>
    <property type="project" value="UniProtKB-KW"/>
</dbReference>
<evidence type="ECO:0000256" key="10">
    <source>
        <dbReference type="ARBA" id="ARBA00022927"/>
    </source>
</evidence>
<comment type="similarity">
    <text evidence="5">Belongs to the ATG27 family.</text>
</comment>
<name>A0AAV7K0I4_9METZ</name>
<keyword evidence="16" id="KW-1015">Disulfide bond</keyword>
<dbReference type="InterPro" id="IPR018939">
    <property type="entry name" value="Autophagy-rel_prot_27"/>
</dbReference>
<keyword evidence="17" id="KW-0968">Cytoplasmic vesicle</keyword>
<keyword evidence="7" id="KW-0813">Transport</keyword>
<evidence type="ECO:0000313" key="20">
    <source>
        <dbReference type="EMBL" id="KAI6654094.1"/>
    </source>
</evidence>
<feature type="domain" description="MRH" evidence="19">
    <location>
        <begin position="61"/>
        <end position="218"/>
    </location>
</feature>
<evidence type="ECO:0000256" key="8">
    <source>
        <dbReference type="ARBA" id="ARBA00022692"/>
    </source>
</evidence>
<comment type="caution">
    <text evidence="20">The sequence shown here is derived from an EMBL/GenBank/DDBJ whole genome shotgun (WGS) entry which is preliminary data.</text>
</comment>
<reference evidence="20 21" key="1">
    <citation type="journal article" date="2023" name="BMC Biol.">
        <title>The compact genome of the sponge Oopsacas minuta (Hexactinellida) is lacking key metazoan core genes.</title>
        <authorList>
            <person name="Santini S."/>
            <person name="Schenkelaars Q."/>
            <person name="Jourda C."/>
            <person name="Duchesne M."/>
            <person name="Belahbib H."/>
            <person name="Rocher C."/>
            <person name="Selva M."/>
            <person name="Riesgo A."/>
            <person name="Vervoort M."/>
            <person name="Leys S.P."/>
            <person name="Kodjabachian L."/>
            <person name="Le Bivic A."/>
            <person name="Borchiellini C."/>
            <person name="Claverie J.M."/>
            <person name="Renard E."/>
        </authorList>
    </citation>
    <scope>NUCLEOTIDE SEQUENCE [LARGE SCALE GENOMIC DNA]</scope>
    <source>
        <strain evidence="20">SPO-2</strain>
    </source>
</reference>
<dbReference type="Gene3D" id="2.70.130.10">
    <property type="entry name" value="Mannose-6-phosphate receptor binding domain"/>
    <property type="match status" value="1"/>
</dbReference>
<organism evidence="20 21">
    <name type="scientific">Oopsacas minuta</name>
    <dbReference type="NCBI Taxonomy" id="111878"/>
    <lineage>
        <taxon>Eukaryota</taxon>
        <taxon>Metazoa</taxon>
        <taxon>Porifera</taxon>
        <taxon>Hexactinellida</taxon>
        <taxon>Hexasterophora</taxon>
        <taxon>Lyssacinosida</taxon>
        <taxon>Leucopsacidae</taxon>
        <taxon>Oopsacas</taxon>
    </lineage>
</organism>
<evidence type="ECO:0000256" key="3">
    <source>
        <dbReference type="ARBA" id="ARBA00004394"/>
    </source>
</evidence>
<dbReference type="GO" id="GO:0034045">
    <property type="term" value="C:phagophore assembly site membrane"/>
    <property type="evidence" value="ECO:0007669"/>
    <property type="project" value="UniProtKB-SubCell"/>
</dbReference>
<evidence type="ECO:0000256" key="13">
    <source>
        <dbReference type="ARBA" id="ARBA00023034"/>
    </source>
</evidence>
<evidence type="ECO:0000256" key="2">
    <source>
        <dbReference type="ARBA" id="ARBA00004358"/>
    </source>
</evidence>
<dbReference type="SUPFAM" id="SSF50911">
    <property type="entry name" value="Mannose 6-phosphate receptor domain"/>
    <property type="match status" value="1"/>
</dbReference>
<evidence type="ECO:0000256" key="17">
    <source>
        <dbReference type="ARBA" id="ARBA00023329"/>
    </source>
</evidence>
<evidence type="ECO:0000256" key="14">
    <source>
        <dbReference type="ARBA" id="ARBA00023128"/>
    </source>
</evidence>
<evidence type="ECO:0000256" key="11">
    <source>
        <dbReference type="ARBA" id="ARBA00022989"/>
    </source>
</evidence>
<protein>
    <recommendedName>
        <fullName evidence="6">Autophagy-related protein 27</fullName>
    </recommendedName>
</protein>
<evidence type="ECO:0000256" key="9">
    <source>
        <dbReference type="ARBA" id="ARBA00022729"/>
    </source>
</evidence>
<evidence type="ECO:0000256" key="4">
    <source>
        <dbReference type="ARBA" id="ARBA00004472"/>
    </source>
</evidence>
<dbReference type="InterPro" id="IPR009011">
    <property type="entry name" value="Man6P_isomerase_rcpt-bd_dom_sf"/>
</dbReference>